<dbReference type="EMBL" id="LFNG01000038">
    <property type="protein sequence ID" value="KMQ70074.1"/>
    <property type="molecule type" value="Genomic_DNA"/>
</dbReference>
<name>A0A0J7IWA7_9FLAO</name>
<proteinExistence type="predicted"/>
<gene>
    <name evidence="1" type="ORF">ACM44_14235</name>
</gene>
<dbReference type="RefSeq" id="WP_048500725.1">
    <property type="nucleotide sequence ID" value="NZ_LFNG01000038.1"/>
</dbReference>
<comment type="caution">
    <text evidence="1">The sequence shown here is derived from an EMBL/GenBank/DDBJ whole genome shotgun (WGS) entry which is preliminary data.</text>
</comment>
<reference evidence="1 2" key="1">
    <citation type="journal article" date="2004" name="Int. J. Syst. Evol. Microbiol.">
        <title>Kaistella koreensis gen. nov., sp. nov., a novel member of the Chryseobacterium-Bergeyella-Riemerella branch.</title>
        <authorList>
            <person name="Kim M.K."/>
            <person name="Im W.T."/>
            <person name="Shin Y.K."/>
            <person name="Lim J.H."/>
            <person name="Kim S.H."/>
            <person name="Lee B.C."/>
            <person name="Park M.Y."/>
            <person name="Lee K.Y."/>
            <person name="Lee S.T."/>
        </authorList>
    </citation>
    <scope>NUCLEOTIDE SEQUENCE [LARGE SCALE GENOMIC DNA]</scope>
    <source>
        <strain evidence="1 2">CCUG 49689</strain>
    </source>
</reference>
<organism evidence="1 2">
    <name type="scientific">Chryseobacterium koreense CCUG 49689</name>
    <dbReference type="NCBI Taxonomy" id="1304281"/>
    <lineage>
        <taxon>Bacteria</taxon>
        <taxon>Pseudomonadati</taxon>
        <taxon>Bacteroidota</taxon>
        <taxon>Flavobacteriia</taxon>
        <taxon>Flavobacteriales</taxon>
        <taxon>Weeksellaceae</taxon>
        <taxon>Chryseobacterium group</taxon>
        <taxon>Chryseobacterium</taxon>
    </lineage>
</organism>
<accession>A0A0J7IWA7</accession>
<sequence length="199" mass="23648">MEPIERQEENPLHKNITIPNSIVDFLIDPKVSSELNIFGYRVLYCIFSTLYQRQIFRTLISVAKKKLEYELYWAKLRGFASVDRQVNHYDIENFIIKDYQKKQQELHKSIEMQPRHMICLGTKHLSCNNSICVSNFNVFVEQLAILSELDVETRLGKRKFLASFYYDSRKHLFTLYFSNDVLFSLLDTTPGFDWKKRSN</sequence>
<evidence type="ECO:0000313" key="2">
    <source>
        <dbReference type="Proteomes" id="UP000035900"/>
    </source>
</evidence>
<dbReference type="Proteomes" id="UP000035900">
    <property type="component" value="Unassembled WGS sequence"/>
</dbReference>
<dbReference type="PATRIC" id="fig|1304281.5.peg.3096"/>
<protein>
    <submittedName>
        <fullName evidence="1">Uncharacterized protein</fullName>
    </submittedName>
</protein>
<keyword evidence="2" id="KW-1185">Reference proteome</keyword>
<evidence type="ECO:0000313" key="1">
    <source>
        <dbReference type="EMBL" id="KMQ70074.1"/>
    </source>
</evidence>
<dbReference type="AlphaFoldDB" id="A0A0J7IWA7"/>